<organism evidence="8 9">
    <name type="scientific">Actinomadura rubrobrunea</name>
    <dbReference type="NCBI Taxonomy" id="115335"/>
    <lineage>
        <taxon>Bacteria</taxon>
        <taxon>Bacillati</taxon>
        <taxon>Actinomycetota</taxon>
        <taxon>Actinomycetes</taxon>
        <taxon>Streptosporangiales</taxon>
        <taxon>Thermomonosporaceae</taxon>
        <taxon>Actinomadura</taxon>
    </lineage>
</organism>
<dbReference type="PROSITE" id="PS00936">
    <property type="entry name" value="RIBOSOMAL_L35"/>
    <property type="match status" value="1"/>
</dbReference>
<dbReference type="GO" id="GO:0003735">
    <property type="term" value="F:structural constituent of ribosome"/>
    <property type="evidence" value="ECO:0007669"/>
    <property type="project" value="InterPro"/>
</dbReference>
<dbReference type="Pfam" id="PF01632">
    <property type="entry name" value="Ribosomal_L35p"/>
    <property type="match status" value="1"/>
</dbReference>
<evidence type="ECO:0000256" key="3">
    <source>
        <dbReference type="ARBA" id="ARBA00023274"/>
    </source>
</evidence>
<feature type="region of interest" description="Disordered" evidence="7">
    <location>
        <begin position="26"/>
        <end position="48"/>
    </location>
</feature>
<reference evidence="8" key="1">
    <citation type="submission" date="2023-02" db="EMBL/GenBank/DDBJ databases">
        <title>Actinomadura rubrobrunea NBRC 14622.</title>
        <authorList>
            <person name="Ichikawa N."/>
            <person name="Sato H."/>
            <person name="Tonouchi N."/>
        </authorList>
    </citation>
    <scope>NUCLEOTIDE SEQUENCE</scope>
    <source>
        <strain evidence="8">NBRC 14622</strain>
    </source>
</reference>
<protein>
    <recommendedName>
        <fullName evidence="4 5">Large ribosomal subunit protein bL35</fullName>
    </recommendedName>
</protein>
<dbReference type="InterPro" id="IPR018265">
    <property type="entry name" value="Ribosomal_bL35_CS"/>
</dbReference>
<dbReference type="AlphaFoldDB" id="A0A9W6Q1T2"/>
<name>A0A9W6Q1T2_9ACTN</name>
<comment type="similarity">
    <text evidence="1 5 6">Belongs to the bacterial ribosomal protein bL35 family.</text>
</comment>
<dbReference type="PRINTS" id="PR00064">
    <property type="entry name" value="RIBOSOMALL35"/>
</dbReference>
<sequence length="64" mass="7315">MPKTKTHSGAKKRFKLTGSGKVIRRRANRNHLLEHKPSKRTRRLDGTTVVSPADAKNLKKLLRK</sequence>
<dbReference type="HAMAP" id="MF_00514">
    <property type="entry name" value="Ribosomal_bL35"/>
    <property type="match status" value="1"/>
</dbReference>
<dbReference type="InterPro" id="IPR021137">
    <property type="entry name" value="Ribosomal_bL35-like"/>
</dbReference>
<dbReference type="GO" id="GO:0022625">
    <property type="term" value="C:cytosolic large ribosomal subunit"/>
    <property type="evidence" value="ECO:0007669"/>
    <property type="project" value="TreeGrafter"/>
</dbReference>
<keyword evidence="2 5" id="KW-0689">Ribosomal protein</keyword>
<dbReference type="Gene3D" id="4.10.410.60">
    <property type="match status" value="1"/>
</dbReference>
<evidence type="ECO:0000256" key="5">
    <source>
        <dbReference type="HAMAP-Rule" id="MF_00514"/>
    </source>
</evidence>
<dbReference type="GO" id="GO:0006412">
    <property type="term" value="P:translation"/>
    <property type="evidence" value="ECO:0007669"/>
    <property type="project" value="UniProtKB-UniRule"/>
</dbReference>
<dbReference type="PANTHER" id="PTHR33343:SF1">
    <property type="entry name" value="LARGE RIBOSOMAL SUBUNIT PROTEIN BL35M"/>
    <property type="match status" value="1"/>
</dbReference>
<dbReference type="SUPFAM" id="SSF143034">
    <property type="entry name" value="L35p-like"/>
    <property type="match status" value="1"/>
</dbReference>
<evidence type="ECO:0000313" key="9">
    <source>
        <dbReference type="Proteomes" id="UP001165124"/>
    </source>
</evidence>
<dbReference type="NCBIfam" id="TIGR00001">
    <property type="entry name" value="rpmI_bact"/>
    <property type="match status" value="1"/>
</dbReference>
<proteinExistence type="inferred from homology"/>
<dbReference type="RefSeq" id="WP_067915329.1">
    <property type="nucleotide sequence ID" value="NZ_BSRZ01000019.1"/>
</dbReference>
<dbReference type="EMBL" id="BSRZ01000019">
    <property type="protein sequence ID" value="GLW66988.1"/>
    <property type="molecule type" value="Genomic_DNA"/>
</dbReference>
<comment type="caution">
    <text evidence="8">The sequence shown here is derived from an EMBL/GenBank/DDBJ whole genome shotgun (WGS) entry which is preliminary data.</text>
</comment>
<dbReference type="PANTHER" id="PTHR33343">
    <property type="entry name" value="54S RIBOSOMAL PROTEIN BL35M"/>
    <property type="match status" value="1"/>
</dbReference>
<evidence type="ECO:0000256" key="4">
    <source>
        <dbReference type="ARBA" id="ARBA00071664"/>
    </source>
</evidence>
<keyword evidence="9" id="KW-1185">Reference proteome</keyword>
<evidence type="ECO:0000256" key="6">
    <source>
        <dbReference type="RuleBase" id="RU000568"/>
    </source>
</evidence>
<gene>
    <name evidence="5 8" type="primary">rpmI</name>
    <name evidence="8" type="ORF">Arub01_52310</name>
</gene>
<dbReference type="FunFam" id="4.10.410.60:FF:000001">
    <property type="entry name" value="50S ribosomal protein L35"/>
    <property type="match status" value="1"/>
</dbReference>
<dbReference type="InterPro" id="IPR037229">
    <property type="entry name" value="Ribosomal_bL35_sf"/>
</dbReference>
<accession>A0A9W6Q1T2</accession>
<evidence type="ECO:0000256" key="1">
    <source>
        <dbReference type="ARBA" id="ARBA00006598"/>
    </source>
</evidence>
<dbReference type="Proteomes" id="UP001165124">
    <property type="component" value="Unassembled WGS sequence"/>
</dbReference>
<evidence type="ECO:0000256" key="7">
    <source>
        <dbReference type="SAM" id="MobiDB-lite"/>
    </source>
</evidence>
<dbReference type="InterPro" id="IPR001706">
    <property type="entry name" value="Ribosomal_bL35"/>
</dbReference>
<keyword evidence="3 5" id="KW-0687">Ribonucleoprotein</keyword>
<evidence type="ECO:0000313" key="8">
    <source>
        <dbReference type="EMBL" id="GLW66988.1"/>
    </source>
</evidence>
<evidence type="ECO:0000256" key="2">
    <source>
        <dbReference type="ARBA" id="ARBA00022980"/>
    </source>
</evidence>